<organism evidence="2 3">
    <name type="scientific">Bacterioplanes sanyensis</name>
    <dbReference type="NCBI Taxonomy" id="1249553"/>
    <lineage>
        <taxon>Bacteria</taxon>
        <taxon>Pseudomonadati</taxon>
        <taxon>Pseudomonadota</taxon>
        <taxon>Gammaproteobacteria</taxon>
        <taxon>Oceanospirillales</taxon>
        <taxon>Oceanospirillaceae</taxon>
        <taxon>Bacterioplanes</taxon>
    </lineage>
</organism>
<dbReference type="InterPro" id="IPR036291">
    <property type="entry name" value="NAD(P)-bd_dom_sf"/>
</dbReference>
<keyword evidence="3" id="KW-1185">Reference proteome</keyword>
<dbReference type="Gene3D" id="3.40.50.720">
    <property type="entry name" value="NAD(P)-binding Rossmann-like Domain"/>
    <property type="match status" value="1"/>
</dbReference>
<evidence type="ECO:0000313" key="2">
    <source>
        <dbReference type="EMBL" id="ASP37902.1"/>
    </source>
</evidence>
<evidence type="ECO:0000259" key="1">
    <source>
        <dbReference type="Pfam" id="PF13460"/>
    </source>
</evidence>
<dbReference type="InterPro" id="IPR016040">
    <property type="entry name" value="NAD(P)-bd_dom"/>
</dbReference>
<reference evidence="2 3" key="1">
    <citation type="submission" date="2017-07" db="EMBL/GenBank/DDBJ databases">
        <title>Annotated genome sequence of Bacterioplanes sanyensis isolated from Red Sea.</title>
        <authorList>
            <person name="Rehman Z.U."/>
        </authorList>
    </citation>
    <scope>NUCLEOTIDE SEQUENCE [LARGE SCALE GENOMIC DNA]</scope>
    <source>
        <strain evidence="2 3">NV9</strain>
    </source>
</reference>
<dbReference type="PANTHER" id="PTHR43355:SF2">
    <property type="entry name" value="FLAVIN REDUCTASE (NADPH)"/>
    <property type="match status" value="1"/>
</dbReference>
<evidence type="ECO:0000313" key="3">
    <source>
        <dbReference type="Proteomes" id="UP000202440"/>
    </source>
</evidence>
<gene>
    <name evidence="2" type="ORF">CHH28_04075</name>
</gene>
<name>A0A222FH06_9GAMM</name>
<dbReference type="KEGG" id="bsan:CHH28_04075"/>
<dbReference type="PANTHER" id="PTHR43355">
    <property type="entry name" value="FLAVIN REDUCTASE (NADPH)"/>
    <property type="match status" value="1"/>
</dbReference>
<sequence length="282" mass="31314">MINTVAVIGGTGMLGKPVSEQFAKAGYRVVVISRHAQASAAHFSDELSLVFRDVDIFSHQQLQEALADVDAIHINLSGNSPQTYHRHHLQGTAAVLQAKSAQTQLISMISTATAYPQNDFRMDTKAKLEAEELLKQSGVNYMSYLPSWFFETLELLQQDNTVTTMGEASQPLSWLSANDFAKAVVQSYQQAALYNRRLTLLGPEAFSIIEAADRYASTMGYQRAHMSNEEALNYAQEVQDDTLLDAIDLLTYTEKVGEHPEPQTLDHPLVMTETLDEWSVGK</sequence>
<dbReference type="Proteomes" id="UP000202440">
    <property type="component" value="Chromosome"/>
</dbReference>
<dbReference type="OrthoDB" id="9803010at2"/>
<dbReference type="InterPro" id="IPR051606">
    <property type="entry name" value="Polyketide_Oxido-like"/>
</dbReference>
<dbReference type="Pfam" id="PF13460">
    <property type="entry name" value="NAD_binding_10"/>
    <property type="match status" value="1"/>
</dbReference>
<protein>
    <recommendedName>
        <fullName evidence="1">NAD(P)-binding domain-containing protein</fullName>
    </recommendedName>
</protein>
<dbReference type="AlphaFoldDB" id="A0A222FH06"/>
<dbReference type="EMBL" id="CP022530">
    <property type="protein sequence ID" value="ASP37902.1"/>
    <property type="molecule type" value="Genomic_DNA"/>
</dbReference>
<dbReference type="RefSeq" id="WP_094059109.1">
    <property type="nucleotide sequence ID" value="NZ_CP022530.1"/>
</dbReference>
<accession>A0A222FH06</accession>
<feature type="domain" description="NAD(P)-binding" evidence="1">
    <location>
        <begin position="9"/>
        <end position="187"/>
    </location>
</feature>
<dbReference type="SUPFAM" id="SSF51735">
    <property type="entry name" value="NAD(P)-binding Rossmann-fold domains"/>
    <property type="match status" value="1"/>
</dbReference>
<proteinExistence type="predicted"/>
<dbReference type="GO" id="GO:0016646">
    <property type="term" value="F:oxidoreductase activity, acting on the CH-NH group of donors, NAD or NADP as acceptor"/>
    <property type="evidence" value="ECO:0007669"/>
    <property type="project" value="TreeGrafter"/>
</dbReference>